<proteinExistence type="predicted"/>
<organism evidence="1 2">
    <name type="scientific">Bacteroides xylanisolvens XB1A</name>
    <dbReference type="NCBI Taxonomy" id="657309"/>
    <lineage>
        <taxon>Bacteria</taxon>
        <taxon>Pseudomonadati</taxon>
        <taxon>Bacteroidota</taxon>
        <taxon>Bacteroidia</taxon>
        <taxon>Bacteroidales</taxon>
        <taxon>Bacteroidaceae</taxon>
        <taxon>Bacteroides</taxon>
    </lineage>
</organism>
<dbReference type="InterPro" id="IPR036286">
    <property type="entry name" value="LexA/Signal_pep-like_sf"/>
</dbReference>
<accession>D6D6M1</accession>
<dbReference type="HOGENOM" id="CLU_126496_1_0_10"/>
<reference evidence="1 2" key="1">
    <citation type="submission" date="2010-03" db="EMBL/GenBank/DDBJ databases">
        <title>The genome sequence of Bacteriodes xylanisolvens XB1A.</title>
        <authorList>
            <consortium name="metaHIT consortium -- http://www.metahit.eu/"/>
            <person name="Pajon A."/>
            <person name="Turner K."/>
            <person name="Parkhill J."/>
            <person name="Bernalier A."/>
        </authorList>
    </citation>
    <scope>NUCLEOTIDE SEQUENCE [LARGE SCALE GENOMIC DNA]</scope>
    <source>
        <strain evidence="1 2">XB1A</strain>
    </source>
</reference>
<dbReference type="KEGG" id="bxy:BXY_48810"/>
<gene>
    <name evidence="1" type="ORF">BXY_48810</name>
</gene>
<dbReference type="eggNOG" id="COG0681">
    <property type="taxonomic scope" value="Bacteria"/>
</dbReference>
<dbReference type="EMBL" id="FP929033">
    <property type="protein sequence ID" value="CBK69724.1"/>
    <property type="molecule type" value="Genomic_DNA"/>
</dbReference>
<dbReference type="AlphaFoldDB" id="D6D6M1"/>
<protein>
    <recommendedName>
        <fullName evidence="3">Peptidase S24/S26A/S26B/S26C domain-containing protein</fullName>
    </recommendedName>
</protein>
<dbReference type="PATRIC" id="fig|657309.4.peg.3881"/>
<evidence type="ECO:0008006" key="3">
    <source>
        <dbReference type="Google" id="ProtNLM"/>
    </source>
</evidence>
<evidence type="ECO:0000313" key="1">
    <source>
        <dbReference type="EMBL" id="CBK69724.1"/>
    </source>
</evidence>
<dbReference type="Proteomes" id="UP000008795">
    <property type="component" value="Chromosome"/>
</dbReference>
<dbReference type="CDD" id="cd06462">
    <property type="entry name" value="Peptidase_S24_S26"/>
    <property type="match status" value="1"/>
</dbReference>
<name>D6D6M1_9BACE</name>
<dbReference type="SUPFAM" id="SSF51306">
    <property type="entry name" value="LexA/Signal peptidase"/>
    <property type="match status" value="1"/>
</dbReference>
<evidence type="ECO:0000313" key="2">
    <source>
        <dbReference type="Proteomes" id="UP000008795"/>
    </source>
</evidence>
<reference evidence="1 2" key="2">
    <citation type="submission" date="2010-03" db="EMBL/GenBank/DDBJ databases">
        <authorList>
            <person name="Pajon A."/>
        </authorList>
    </citation>
    <scope>NUCLEOTIDE SEQUENCE [LARGE SCALE GENOMIC DNA]</scope>
    <source>
        <strain evidence="1 2">XB1A</strain>
    </source>
</reference>
<sequence length="163" mass="18481">MKMKTDDTFNHAHADRLLLPNASLLGEVENMLADGRSVMLKATGNSMLPFIVGGRDSVLVRRPSGIQALQVWQIALAHLPDSRYVLHRIVRIHGAEIVLMGDGNLKETESCRFPDITGVVTRIIRNGRYVDCDAGGERCKAKIWGRLLPIRRYLLYIYRRVWI</sequence>